<evidence type="ECO:0008006" key="4">
    <source>
        <dbReference type="Google" id="ProtNLM"/>
    </source>
</evidence>
<gene>
    <name evidence="2" type="ORF">BG55_06830</name>
</gene>
<proteinExistence type="predicted"/>
<accession>A0A014M2U7</accession>
<dbReference type="OrthoDB" id="9155572at2"/>
<reference evidence="2 3" key="1">
    <citation type="submission" date="2014-02" db="EMBL/GenBank/DDBJ databases">
        <title>Draft genome of Erwinia mallotivora strain BT-MARDI, a papaya dieback pathogen.</title>
        <authorList>
            <person name="Redzuan R."/>
            <person name="Abu Bakar N."/>
            <person name="Badrun R."/>
            <person name="Mohd Raih M.F."/>
            <person name="Rozano L."/>
            <person name="Mat Amin N."/>
        </authorList>
    </citation>
    <scope>NUCLEOTIDE SEQUENCE [LARGE SCALE GENOMIC DNA]</scope>
    <source>
        <strain evidence="2 3">BT-MARDI</strain>
    </source>
</reference>
<feature type="transmembrane region" description="Helical" evidence="1">
    <location>
        <begin position="106"/>
        <end position="125"/>
    </location>
</feature>
<dbReference type="AlphaFoldDB" id="A0A014M2U7"/>
<comment type="caution">
    <text evidence="2">The sequence shown here is derived from an EMBL/GenBank/DDBJ whole genome shotgun (WGS) entry which is preliminary data.</text>
</comment>
<keyword evidence="3" id="KW-1185">Reference proteome</keyword>
<evidence type="ECO:0000256" key="1">
    <source>
        <dbReference type="SAM" id="Phobius"/>
    </source>
</evidence>
<feature type="transmembrane region" description="Helical" evidence="1">
    <location>
        <begin position="137"/>
        <end position="154"/>
    </location>
</feature>
<dbReference type="STRING" id="69222.BG55_06830"/>
<dbReference type="InterPro" id="IPR019690">
    <property type="entry name" value="DUF2569"/>
</dbReference>
<evidence type="ECO:0000313" key="2">
    <source>
        <dbReference type="EMBL" id="EXU76176.1"/>
    </source>
</evidence>
<evidence type="ECO:0000313" key="3">
    <source>
        <dbReference type="Proteomes" id="UP000019918"/>
    </source>
</evidence>
<protein>
    <recommendedName>
        <fullName evidence="4">DUF2569 domain-containing protein</fullName>
    </recommendedName>
</protein>
<organism evidence="2 3">
    <name type="scientific">Erwinia mallotivora</name>
    <dbReference type="NCBI Taxonomy" id="69222"/>
    <lineage>
        <taxon>Bacteria</taxon>
        <taxon>Pseudomonadati</taxon>
        <taxon>Pseudomonadota</taxon>
        <taxon>Gammaproteobacteria</taxon>
        <taxon>Enterobacterales</taxon>
        <taxon>Erwiniaceae</taxon>
        <taxon>Erwinia</taxon>
    </lineage>
</organism>
<dbReference type="Pfam" id="PF10754">
    <property type="entry name" value="DUF2569"/>
    <property type="match status" value="1"/>
</dbReference>
<feature type="transmembrane region" description="Helical" evidence="1">
    <location>
        <begin position="32"/>
        <end position="57"/>
    </location>
</feature>
<name>A0A014M2U7_9GAMM</name>
<keyword evidence="1" id="KW-1133">Transmembrane helix</keyword>
<keyword evidence="1" id="KW-0812">Transmembrane</keyword>
<dbReference type="EMBL" id="JFHN01000035">
    <property type="protein sequence ID" value="EXU76176.1"/>
    <property type="molecule type" value="Genomic_DNA"/>
</dbReference>
<dbReference type="PATRIC" id="fig|69222.5.peg.1406"/>
<keyword evidence="1" id="KW-0472">Membrane</keyword>
<sequence>MECNECKMSEANEQSGLCDSCEKKSIGKINGWLILPAMGLIISIIGGAAGIVIFFIVTISPFNDDNLLFYYSLAVLISMTLWLLVTLYASWFFFRRKKGTRKAMIIFYLSGLLFSLFVGLLPAIILDSRPDEEEIKLLISGIVGAVIWVPYFLFSKRIDRVFFR</sequence>
<feature type="transmembrane region" description="Helical" evidence="1">
    <location>
        <begin position="69"/>
        <end position="94"/>
    </location>
</feature>
<dbReference type="Proteomes" id="UP000019918">
    <property type="component" value="Unassembled WGS sequence"/>
</dbReference>